<comment type="caution">
    <text evidence="1">The sequence shown here is derived from an EMBL/GenBank/DDBJ whole genome shotgun (WGS) entry which is preliminary data.</text>
</comment>
<evidence type="ECO:0000313" key="1">
    <source>
        <dbReference type="EMBL" id="THH19706.1"/>
    </source>
</evidence>
<dbReference type="SUPFAM" id="SSF56112">
    <property type="entry name" value="Protein kinase-like (PK-like)"/>
    <property type="match status" value="1"/>
</dbReference>
<dbReference type="AlphaFoldDB" id="A0A4S4M3G9"/>
<gene>
    <name evidence="1" type="ORF">EUX98_g8718</name>
</gene>
<proteinExistence type="predicted"/>
<reference evidence="1 2" key="1">
    <citation type="submission" date="2019-02" db="EMBL/GenBank/DDBJ databases">
        <title>Genome sequencing of the rare red list fungi Antrodiella citrinella (Flaviporus citrinellus).</title>
        <authorList>
            <person name="Buettner E."/>
            <person name="Kellner H."/>
        </authorList>
    </citation>
    <scope>NUCLEOTIDE SEQUENCE [LARGE SCALE GENOMIC DNA]</scope>
    <source>
        <strain evidence="1 2">DSM 108506</strain>
    </source>
</reference>
<name>A0A4S4M3G9_9APHY</name>
<sequence>MSNMFSLRFPNDYPTSGHLASQLDNFPTCQVRPSHNYPFLLSPQEIEVTETLYSSERTAVYAATCKDGTELALKFTNLHDIAVESGVYDTLQELQGSVLPKLYGVFMGKDEEGGLVPCLVLERFGNRLECPFHELPKPEKAKLLNKVVTAHHAGLFHLDFAERNILVKDGDYRIIDLVHVEPHDPPCTWSYDFEEHLEDEEVDDMGPTVQCRSLKSWAEHMEFWDHGVVLVCRTLLIPKSDKLPPQHIMDHLITPIGVGMNTEYYSKDRKEIAVEYYTMIWEEMQSGMTLDEVEQQRKYFTYLAHTKWHAARNEVYVPWPSMDYRPRSASDESLLEDSD</sequence>
<evidence type="ECO:0000313" key="2">
    <source>
        <dbReference type="Proteomes" id="UP000308730"/>
    </source>
</evidence>
<dbReference type="Gene3D" id="1.10.510.10">
    <property type="entry name" value="Transferase(Phosphotransferase) domain 1"/>
    <property type="match status" value="1"/>
</dbReference>
<organism evidence="1 2">
    <name type="scientific">Antrodiella citrinella</name>
    <dbReference type="NCBI Taxonomy" id="2447956"/>
    <lineage>
        <taxon>Eukaryota</taxon>
        <taxon>Fungi</taxon>
        <taxon>Dikarya</taxon>
        <taxon>Basidiomycota</taxon>
        <taxon>Agaricomycotina</taxon>
        <taxon>Agaricomycetes</taxon>
        <taxon>Polyporales</taxon>
        <taxon>Steccherinaceae</taxon>
        <taxon>Antrodiella</taxon>
    </lineage>
</organism>
<keyword evidence="2" id="KW-1185">Reference proteome</keyword>
<protein>
    <submittedName>
        <fullName evidence="1">Uncharacterized protein</fullName>
    </submittedName>
</protein>
<dbReference type="OrthoDB" id="2740102at2759"/>
<accession>A0A4S4M3G9</accession>
<dbReference type="Proteomes" id="UP000308730">
    <property type="component" value="Unassembled WGS sequence"/>
</dbReference>
<dbReference type="InterPro" id="IPR011009">
    <property type="entry name" value="Kinase-like_dom_sf"/>
</dbReference>
<dbReference type="EMBL" id="SGPM01000524">
    <property type="protein sequence ID" value="THH19706.1"/>
    <property type="molecule type" value="Genomic_DNA"/>
</dbReference>